<gene>
    <name evidence="4" type="ORF">EJB05_01594</name>
</gene>
<dbReference type="Gramene" id="TVU50230">
    <property type="protein sequence ID" value="TVU50230"/>
    <property type="gene ID" value="EJB05_01594"/>
</dbReference>
<evidence type="ECO:0000313" key="5">
    <source>
        <dbReference type="Proteomes" id="UP000324897"/>
    </source>
</evidence>
<dbReference type="AlphaFoldDB" id="A0A5J9WS86"/>
<feature type="domain" description="SWIM-type" evidence="3">
    <location>
        <begin position="188"/>
        <end position="224"/>
    </location>
</feature>
<dbReference type="GO" id="GO:0008270">
    <property type="term" value="F:zinc ion binding"/>
    <property type="evidence" value="ECO:0007669"/>
    <property type="project" value="UniProtKB-KW"/>
</dbReference>
<evidence type="ECO:0000256" key="2">
    <source>
        <dbReference type="SAM" id="MobiDB-lite"/>
    </source>
</evidence>
<dbReference type="PROSITE" id="PS50966">
    <property type="entry name" value="ZF_SWIM"/>
    <property type="match status" value="1"/>
</dbReference>
<dbReference type="PANTHER" id="PTHR47482:SF5">
    <property type="entry name" value="FAR1 DOMAIN-CONTAINING PROTEIN"/>
    <property type="match status" value="1"/>
</dbReference>
<sequence>MNIGAEAEQMADGGIPRCRLEQNHSTQINVGGSVPSVVQVRTSHSYKKRSRAIDGPDARIGTGHESAITRAIREANATGARPVFLPKIGTIFNSCEEGRDYYNLYSWERGFGIRGSRKGRTQHLKGAPIVFNVPIEKHANEIYTRAMYSKFHQELYHSGSFAVTRENGDGLFHLEETSDGAESRSGHLKVVLNSDKAFIKCECGYFEHTGMLCHHSLKVLVRQDIAQVPSCNILRRWTKDAKQGRTVDLLPQIQHIQTKEDQRSILILRALELANTIEINDDSFLTALEALETAKMAAGRKRTVHDTANERSSDMPLQCPHRPVKRGRRNSTSLRSWHNARVPRRKVSAAEKARNHADSEDDENPANGKTRYVHELVRQA</sequence>
<dbReference type="Proteomes" id="UP000324897">
    <property type="component" value="Chromosome 6"/>
</dbReference>
<keyword evidence="1" id="KW-0479">Metal-binding</keyword>
<comment type="caution">
    <text evidence="4">The sequence shown here is derived from an EMBL/GenBank/DDBJ whole genome shotgun (WGS) entry which is preliminary data.</text>
</comment>
<accession>A0A5J9WS86</accession>
<reference evidence="4 5" key="1">
    <citation type="journal article" date="2019" name="Sci. Rep.">
        <title>A high-quality genome of Eragrostis curvula grass provides insights into Poaceae evolution and supports new strategies to enhance forage quality.</title>
        <authorList>
            <person name="Carballo J."/>
            <person name="Santos B.A.C.M."/>
            <person name="Zappacosta D."/>
            <person name="Garbus I."/>
            <person name="Selva J.P."/>
            <person name="Gallo C.A."/>
            <person name="Diaz A."/>
            <person name="Albertini E."/>
            <person name="Caccamo M."/>
            <person name="Echenique V."/>
        </authorList>
    </citation>
    <scope>NUCLEOTIDE SEQUENCE [LARGE SCALE GENOMIC DNA]</scope>
    <source>
        <strain evidence="5">cv. Victoria</strain>
        <tissue evidence="4">Leaf</tissue>
    </source>
</reference>
<protein>
    <recommendedName>
        <fullName evidence="3">SWIM-type domain-containing protein</fullName>
    </recommendedName>
</protein>
<feature type="non-terminal residue" evidence="4">
    <location>
        <position position="1"/>
    </location>
</feature>
<dbReference type="PANTHER" id="PTHR47482">
    <property type="entry name" value="OS11G0632001 PROTEIN"/>
    <property type="match status" value="1"/>
</dbReference>
<keyword evidence="5" id="KW-1185">Reference proteome</keyword>
<dbReference type="OrthoDB" id="694073at2759"/>
<feature type="region of interest" description="Disordered" evidence="2">
    <location>
        <begin position="306"/>
        <end position="380"/>
    </location>
</feature>
<keyword evidence="1" id="KW-0862">Zinc</keyword>
<feature type="compositionally biased region" description="Basic and acidic residues" evidence="2">
    <location>
        <begin position="348"/>
        <end position="358"/>
    </location>
</feature>
<evidence type="ECO:0000256" key="1">
    <source>
        <dbReference type="PROSITE-ProRule" id="PRU00325"/>
    </source>
</evidence>
<evidence type="ECO:0000313" key="4">
    <source>
        <dbReference type="EMBL" id="TVU50230.1"/>
    </source>
</evidence>
<dbReference type="Pfam" id="PF04434">
    <property type="entry name" value="SWIM"/>
    <property type="match status" value="1"/>
</dbReference>
<dbReference type="InterPro" id="IPR007527">
    <property type="entry name" value="Znf_SWIM"/>
</dbReference>
<organism evidence="4 5">
    <name type="scientific">Eragrostis curvula</name>
    <name type="common">weeping love grass</name>
    <dbReference type="NCBI Taxonomy" id="38414"/>
    <lineage>
        <taxon>Eukaryota</taxon>
        <taxon>Viridiplantae</taxon>
        <taxon>Streptophyta</taxon>
        <taxon>Embryophyta</taxon>
        <taxon>Tracheophyta</taxon>
        <taxon>Spermatophyta</taxon>
        <taxon>Magnoliopsida</taxon>
        <taxon>Liliopsida</taxon>
        <taxon>Poales</taxon>
        <taxon>Poaceae</taxon>
        <taxon>PACMAD clade</taxon>
        <taxon>Chloridoideae</taxon>
        <taxon>Eragrostideae</taxon>
        <taxon>Eragrostidinae</taxon>
        <taxon>Eragrostis</taxon>
    </lineage>
</organism>
<proteinExistence type="predicted"/>
<dbReference type="EMBL" id="RWGY01000002">
    <property type="protein sequence ID" value="TVU50230.1"/>
    <property type="molecule type" value="Genomic_DNA"/>
</dbReference>
<name>A0A5J9WS86_9POAL</name>
<evidence type="ECO:0000259" key="3">
    <source>
        <dbReference type="PROSITE" id="PS50966"/>
    </source>
</evidence>
<keyword evidence="1" id="KW-0863">Zinc-finger</keyword>